<dbReference type="Proteomes" id="UP000004416">
    <property type="component" value="Unassembled WGS sequence"/>
</dbReference>
<dbReference type="Pfam" id="PF00221">
    <property type="entry name" value="Lyase_aromatic"/>
    <property type="match status" value="2"/>
</dbReference>
<dbReference type="Gene3D" id="1.10.275.10">
    <property type="entry name" value="Fumarase/aspartase (N-terminal domain)"/>
    <property type="match status" value="1"/>
</dbReference>
<dbReference type="InterPro" id="IPR001106">
    <property type="entry name" value="Aromatic_Lyase"/>
</dbReference>
<proteinExistence type="predicted"/>
<comment type="caution">
    <text evidence="2">The sequence shown here is derived from an EMBL/GenBank/DDBJ whole genome shotgun (WGS) entry which is preliminary data.</text>
</comment>
<accession>G9XGS2</accession>
<dbReference type="GO" id="GO:0016841">
    <property type="term" value="F:ammonia-lyase activity"/>
    <property type="evidence" value="ECO:0007669"/>
    <property type="project" value="UniProtKB-ARBA"/>
</dbReference>
<protein>
    <submittedName>
        <fullName evidence="2">Phenylalanine and histidine ammonia-lyase</fullName>
    </submittedName>
</protein>
<name>G9XGS2_DESHA</name>
<keyword evidence="1 2" id="KW-0456">Lyase</keyword>
<dbReference type="InterPro" id="IPR008948">
    <property type="entry name" value="L-Aspartase-like"/>
</dbReference>
<reference evidence="2 3" key="1">
    <citation type="submission" date="2011-08" db="EMBL/GenBank/DDBJ databases">
        <authorList>
            <person name="Weinstock G."/>
            <person name="Sodergren E."/>
            <person name="Clifton S."/>
            <person name="Fulton L."/>
            <person name="Fulton B."/>
            <person name="Courtney L."/>
            <person name="Fronick C."/>
            <person name="Harrison M."/>
            <person name="Strong C."/>
            <person name="Farmer C."/>
            <person name="Delahaunty K."/>
            <person name="Markovic C."/>
            <person name="Hall O."/>
            <person name="Minx P."/>
            <person name="Tomlinson C."/>
            <person name="Mitreva M."/>
            <person name="Hou S."/>
            <person name="Chen J."/>
            <person name="Wollam A."/>
            <person name="Pepin K.H."/>
            <person name="Johnson M."/>
            <person name="Bhonagiri V."/>
            <person name="Zhang X."/>
            <person name="Suruliraj S."/>
            <person name="Warren W."/>
            <person name="Chinwalla A."/>
            <person name="Mardis E.R."/>
            <person name="Wilson R.K."/>
        </authorList>
    </citation>
    <scope>NUCLEOTIDE SEQUENCE [LARGE SCALE GENOMIC DNA]</scope>
    <source>
        <strain evidence="2 3">DP7</strain>
    </source>
</reference>
<dbReference type="HOGENOM" id="CLU_566044_0_0_9"/>
<sequence>MKHVISGIEDLNLDLYEDVTRNGGTIELSPQLAKQIDEQRQKFLDFVVNNRQLSLYGITTKQGIGAKKVLTDEELDEFGERLPGYGGSFGESFPQEFIRGAVLTRTVDYLAGTNCPRSKTVQRVYDMLKREEMPPVPMKGNGDPGDIIPCGALFADEFNGSLQLGEGMGLINGSPFSTNALCDAYIRVKNLADPIERIFALAAFAAGAPEMHFNHNLGDKWDDEFIAQSLANISHYLEGTWDESNHLFYQAPCSFRSTQRVIGWLRRTIQSTHDFALKTLRQPVNNPMFIGPEKEPPYGRVLSNGGWHSAYAGPVLDALTRSLADTATMLAMTNNRVCEIPGGLLEVEPEQQVSAMCMVACGWVEEARNCATNTLTSMCNSGHTDTGTPDTLAWRKAVDAEEALECVATILACSAASLVARKEMEIGNAKLNAFQKGIISRLPVGTTPQFFRKSVADVRQFIFG</sequence>
<dbReference type="InterPro" id="IPR024083">
    <property type="entry name" value="Fumarase/histidase_N"/>
</dbReference>
<organism evidence="2 3">
    <name type="scientific">Desulfitobacterium hafniense DP7</name>
    <dbReference type="NCBI Taxonomy" id="537010"/>
    <lineage>
        <taxon>Bacteria</taxon>
        <taxon>Bacillati</taxon>
        <taxon>Bacillota</taxon>
        <taxon>Clostridia</taxon>
        <taxon>Eubacteriales</taxon>
        <taxon>Desulfitobacteriaceae</taxon>
        <taxon>Desulfitobacterium</taxon>
    </lineage>
</organism>
<evidence type="ECO:0000313" key="2">
    <source>
        <dbReference type="EMBL" id="EHL09107.1"/>
    </source>
</evidence>
<dbReference type="AlphaFoldDB" id="G9XGS2"/>
<evidence type="ECO:0000313" key="3">
    <source>
        <dbReference type="Proteomes" id="UP000004416"/>
    </source>
</evidence>
<dbReference type="RefSeq" id="WP_005807994.1">
    <property type="nucleotide sequence ID" value="NZ_JH414436.1"/>
</dbReference>
<gene>
    <name evidence="2" type="ORF">HMPREF0322_00138</name>
</gene>
<dbReference type="SUPFAM" id="SSF48557">
    <property type="entry name" value="L-aspartase-like"/>
    <property type="match status" value="1"/>
</dbReference>
<dbReference type="EMBL" id="AFZX01000005">
    <property type="protein sequence ID" value="EHL09107.1"/>
    <property type="molecule type" value="Genomic_DNA"/>
</dbReference>
<evidence type="ECO:0000256" key="1">
    <source>
        <dbReference type="ARBA" id="ARBA00023239"/>
    </source>
</evidence>
<dbReference type="Gene3D" id="1.20.200.10">
    <property type="entry name" value="Fumarase/aspartase (Central domain)"/>
    <property type="match status" value="1"/>
</dbReference>
<dbReference type="PATRIC" id="fig|537010.4.peg.129"/>